<evidence type="ECO:0000313" key="14">
    <source>
        <dbReference type="EMBL" id="TXJ61154.1"/>
    </source>
</evidence>
<dbReference type="EMBL" id="SAXT01000001">
    <property type="protein sequence ID" value="TXJ13337.1"/>
    <property type="molecule type" value="Genomic_DNA"/>
</dbReference>
<organism evidence="13 24">
    <name type="scientific">Brachyspira aalborgi</name>
    <dbReference type="NCBI Taxonomy" id="29522"/>
    <lineage>
        <taxon>Bacteria</taxon>
        <taxon>Pseudomonadati</taxon>
        <taxon>Spirochaetota</taxon>
        <taxon>Spirochaetia</taxon>
        <taxon>Brachyspirales</taxon>
        <taxon>Brachyspiraceae</taxon>
        <taxon>Brachyspira</taxon>
    </lineage>
</organism>
<evidence type="ECO:0000313" key="15">
    <source>
        <dbReference type="Proteomes" id="UP000322188"/>
    </source>
</evidence>
<accession>A0A5C8G2D2</accession>
<evidence type="ECO:0000313" key="4">
    <source>
        <dbReference type="EMBL" id="TXJ13337.1"/>
    </source>
</evidence>
<evidence type="ECO:0000256" key="3">
    <source>
        <dbReference type="HAMAP-Rule" id="MF_01440"/>
    </source>
</evidence>
<dbReference type="Proteomes" id="UP000324707">
    <property type="component" value="Unassembled WGS sequence"/>
</dbReference>
<evidence type="ECO:0000256" key="2">
    <source>
        <dbReference type="ARBA" id="ARBA00022801"/>
    </source>
</evidence>
<keyword evidence="1 3" id="KW-0145">Chemotaxis</keyword>
<sequence>MVDFPSAADSNFKRITIYIGGYYASKEPAVIKTVLGSCISVCLFENKLKFGGMNHFMLPEMREWENPEDDYNHTRYGLFAMEVLINEIIKLGGKKENLTAKIFGGGHVLTGMTSNLLQIPDKNIRFAKNFLSEEKIPIISEDIGGSWPRKVFFFNTENRVLMKKMESQTKEFSVEQEIKYSKSLQNKIEEKSDITLF</sequence>
<dbReference type="Proteomes" id="UP000324638">
    <property type="component" value="Unassembled WGS sequence"/>
</dbReference>
<dbReference type="EMBL" id="SAYE01000015">
    <property type="protein sequence ID" value="TXJ49232.1"/>
    <property type="molecule type" value="Genomic_DNA"/>
</dbReference>
<dbReference type="EMBL" id="SAYB01000005">
    <property type="protein sequence ID" value="TXJ37059.1"/>
    <property type="molecule type" value="Genomic_DNA"/>
</dbReference>
<evidence type="ECO:0000256" key="1">
    <source>
        <dbReference type="ARBA" id="ARBA00022500"/>
    </source>
</evidence>
<dbReference type="OrthoDB" id="9807202at2"/>
<dbReference type="Proteomes" id="UP000324336">
    <property type="component" value="Unassembled WGS sequence"/>
</dbReference>
<dbReference type="EMBL" id="SAXX01000023">
    <property type="protein sequence ID" value="TXJ30501.1"/>
    <property type="molecule type" value="Genomic_DNA"/>
</dbReference>
<dbReference type="Proteomes" id="UP000322188">
    <property type="component" value="Unassembled WGS sequence"/>
</dbReference>
<evidence type="ECO:0000313" key="24">
    <source>
        <dbReference type="Proteomes" id="UP000325013"/>
    </source>
</evidence>
<dbReference type="SUPFAM" id="SSF64438">
    <property type="entry name" value="CNF1/YfiH-like putative cysteine hydrolases"/>
    <property type="match status" value="1"/>
</dbReference>
<dbReference type="EMBL" id="SAXU01000001">
    <property type="protein sequence ID" value="TXJ20120.1"/>
    <property type="molecule type" value="Genomic_DNA"/>
</dbReference>
<dbReference type="Proteomes" id="UP000322814">
    <property type="component" value="Unassembled WGS sequence"/>
</dbReference>
<dbReference type="Proteomes" id="UP000322307">
    <property type="component" value="Unassembled WGS sequence"/>
</dbReference>
<evidence type="ECO:0000313" key="17">
    <source>
        <dbReference type="Proteomes" id="UP000322327"/>
    </source>
</evidence>
<protein>
    <recommendedName>
        <fullName evidence="3">Probable chemoreceptor glutamine deamidase CheD</fullName>
        <ecNumber evidence="3">3.5.1.44</ecNumber>
    </recommendedName>
</protein>
<dbReference type="GeneID" id="61066194"/>
<evidence type="ECO:0000313" key="23">
    <source>
        <dbReference type="Proteomes" id="UP000325002"/>
    </source>
</evidence>
<dbReference type="Proteomes" id="UP000322327">
    <property type="component" value="Unassembled WGS sequence"/>
</dbReference>
<evidence type="ECO:0000313" key="10">
    <source>
        <dbReference type="EMBL" id="TXJ46413.1"/>
    </source>
</evidence>
<evidence type="ECO:0000313" key="13">
    <source>
        <dbReference type="EMBL" id="TXJ55738.1"/>
    </source>
</evidence>
<evidence type="ECO:0000313" key="21">
    <source>
        <dbReference type="Proteomes" id="UP000324638"/>
    </source>
</evidence>
<dbReference type="Proteomes" id="UP000325116">
    <property type="component" value="Unassembled WGS sequence"/>
</dbReference>
<evidence type="ECO:0000313" key="9">
    <source>
        <dbReference type="EMBL" id="TXJ40548.1"/>
    </source>
</evidence>
<dbReference type="Proteomes" id="UP000325013">
    <property type="component" value="Unassembled WGS sequence"/>
</dbReference>
<keyword evidence="2 3" id="KW-0378">Hydrolase</keyword>
<dbReference type="Proteomes" id="UP000324574">
    <property type="component" value="Unassembled WGS sequence"/>
</dbReference>
<dbReference type="PANTHER" id="PTHR35147:SF2">
    <property type="entry name" value="CHEMORECEPTOR GLUTAMINE DEAMIDASE CHED-RELATED"/>
    <property type="match status" value="1"/>
</dbReference>
<dbReference type="EMBL" id="SAYG01000003">
    <property type="protein sequence ID" value="TXJ46413.1"/>
    <property type="molecule type" value="Genomic_DNA"/>
</dbReference>
<proteinExistence type="inferred from homology"/>
<evidence type="ECO:0000313" key="7">
    <source>
        <dbReference type="EMBL" id="TXJ30501.1"/>
    </source>
</evidence>
<comment type="catalytic activity">
    <reaction evidence="3">
        <text>L-glutaminyl-[protein] + H2O = L-glutamyl-[protein] + NH4(+)</text>
        <dbReference type="Rhea" id="RHEA:16441"/>
        <dbReference type="Rhea" id="RHEA-COMP:10207"/>
        <dbReference type="Rhea" id="RHEA-COMP:10208"/>
        <dbReference type="ChEBI" id="CHEBI:15377"/>
        <dbReference type="ChEBI" id="CHEBI:28938"/>
        <dbReference type="ChEBI" id="CHEBI:29973"/>
        <dbReference type="ChEBI" id="CHEBI:30011"/>
        <dbReference type="EC" id="3.5.1.44"/>
    </reaction>
</comment>
<evidence type="ECO:0000313" key="11">
    <source>
        <dbReference type="EMBL" id="TXJ49232.1"/>
    </source>
</evidence>
<evidence type="ECO:0000313" key="22">
    <source>
        <dbReference type="Proteomes" id="UP000324707"/>
    </source>
</evidence>
<dbReference type="InterPro" id="IPR011324">
    <property type="entry name" value="Cytotoxic_necrot_fac-like_cat"/>
</dbReference>
<evidence type="ECO:0000313" key="12">
    <source>
        <dbReference type="EMBL" id="TXJ53444.1"/>
    </source>
</evidence>
<comment type="similarity">
    <text evidence="3">Belongs to the CheD family.</text>
</comment>
<evidence type="ECO:0000313" key="16">
    <source>
        <dbReference type="Proteomes" id="UP000322307"/>
    </source>
</evidence>
<dbReference type="Pfam" id="PF03975">
    <property type="entry name" value="CheD"/>
    <property type="match status" value="1"/>
</dbReference>
<dbReference type="GO" id="GO:0050568">
    <property type="term" value="F:protein-glutamine glutaminase activity"/>
    <property type="evidence" value="ECO:0007669"/>
    <property type="project" value="UniProtKB-UniRule"/>
</dbReference>
<evidence type="ECO:0000313" key="20">
    <source>
        <dbReference type="Proteomes" id="UP000324574"/>
    </source>
</evidence>
<name>A0A5C8G2D2_9SPIR</name>
<dbReference type="InterPro" id="IPR005659">
    <property type="entry name" value="Chemorcpt_Glu_NH3ase_CheD"/>
</dbReference>
<dbReference type="AlphaFoldDB" id="A0A5C8G2D2"/>
<dbReference type="EMBL" id="SAYI01000023">
    <property type="protein sequence ID" value="TXJ53444.1"/>
    <property type="molecule type" value="Genomic_DNA"/>
</dbReference>
<gene>
    <name evidence="3" type="primary">cheD</name>
    <name evidence="13" type="ORF">EPJ67_09220</name>
    <name evidence="7" type="ORF">EPJ69_10570</name>
    <name evidence="10" type="ORF">EPJ70_01575</name>
    <name evidence="6" type="ORF">EPJ73_04835</name>
    <name evidence="14" type="ORF">EPJ74_02645</name>
    <name evidence="12" type="ORF">EPJ76_12105</name>
    <name evidence="8" type="ORF">EPJ78_06935</name>
    <name evidence="5" type="ORF">EPJ79_02895</name>
    <name evidence="4" type="ORF">EPJ80_00900</name>
    <name evidence="9" type="ORF">EPJ81_02505</name>
    <name evidence="11" type="ORF">EPJ84_09660</name>
</gene>
<comment type="caution">
    <text evidence="13">The sequence shown here is derived from an EMBL/GenBank/DDBJ whole genome shotgun (WGS) entry which is preliminary data.</text>
</comment>
<dbReference type="EMBL" id="SAYJ01000018">
    <property type="protein sequence ID" value="TXJ55738.1"/>
    <property type="molecule type" value="Genomic_DNA"/>
</dbReference>
<dbReference type="CDD" id="cd16352">
    <property type="entry name" value="CheD"/>
    <property type="match status" value="1"/>
</dbReference>
<dbReference type="EMBL" id="SAYD01000008">
    <property type="protein sequence ID" value="TXJ40548.1"/>
    <property type="molecule type" value="Genomic_DNA"/>
</dbReference>
<evidence type="ECO:0000313" key="19">
    <source>
        <dbReference type="Proteomes" id="UP000324336"/>
    </source>
</evidence>
<comment type="function">
    <text evidence="3">Probably deamidates glutamine residues to glutamate on methyl-accepting chemotaxis receptors (MCPs), playing an important role in chemotaxis.</text>
</comment>
<reference evidence="13" key="2">
    <citation type="submission" date="2019-01" db="EMBL/GenBank/DDBJ databases">
        <authorList>
            <person name="Thorell K."/>
        </authorList>
    </citation>
    <scope>NUCLEOTIDE SEQUENCE</scope>
    <source>
        <strain evidence="5">513A</strain>
        <strain evidence="14">PC2022III</strain>
        <strain evidence="13">PC2777IV</strain>
        <strain evidence="12">PC3053II</strain>
        <strain evidence="10">PC3714II</strain>
        <strain evidence="11">PC3939II</strain>
        <strain evidence="9">PC3997IV</strain>
        <strain evidence="8">PC4580III</strain>
        <strain evidence="6">PC4597II</strain>
        <strain evidence="7">PC5538III-lc</strain>
        <strain evidence="4">W1</strain>
    </source>
</reference>
<dbReference type="HAMAP" id="MF_01440">
    <property type="entry name" value="CheD"/>
    <property type="match status" value="1"/>
</dbReference>
<evidence type="ECO:0000313" key="6">
    <source>
        <dbReference type="EMBL" id="TXJ26141.1"/>
    </source>
</evidence>
<reference evidence="15 16" key="1">
    <citation type="journal article" date="1992" name="Lakartidningen">
        <title>[Penicillin V and not amoxicillin is the first choice preparation in acute otitis].</title>
        <authorList>
            <person name="Kamme C."/>
            <person name="Lundgren K."/>
            <person name="Prellner K."/>
        </authorList>
    </citation>
    <scope>NUCLEOTIDE SEQUENCE [LARGE SCALE GENOMIC DNA]</scope>
    <source>
        <strain evidence="5 21">513A</strain>
        <strain evidence="14 15">PC2022III</strain>
        <strain evidence="13 24">PC2777IV</strain>
        <strain evidence="12 17">PC3053II</strain>
        <strain evidence="10 20">PC3714II</strain>
        <strain evidence="11 16">PC3939II</strain>
        <strain evidence="9 23">PC3997IV</strain>
        <strain evidence="8 18">PC4580III</strain>
        <strain evidence="6 19">PC4597II</strain>
        <strain evidence="7 22">PC5538III-lc</strain>
        <strain evidence="4 25">W1</strain>
    </source>
</reference>
<dbReference type="RefSeq" id="WP_147525773.1">
    <property type="nucleotide sequence ID" value="NZ_CATXRK010000023.1"/>
</dbReference>
<dbReference type="EMBL" id="SAYA01000016">
    <property type="protein sequence ID" value="TXJ26141.1"/>
    <property type="molecule type" value="Genomic_DNA"/>
</dbReference>
<dbReference type="PANTHER" id="PTHR35147">
    <property type="entry name" value="CHEMORECEPTOR GLUTAMINE DEAMIDASE CHED-RELATED"/>
    <property type="match status" value="1"/>
</dbReference>
<evidence type="ECO:0000313" key="8">
    <source>
        <dbReference type="EMBL" id="TXJ37059.1"/>
    </source>
</evidence>
<dbReference type="InterPro" id="IPR038592">
    <property type="entry name" value="CheD-like_sf"/>
</dbReference>
<dbReference type="Gene3D" id="3.30.1330.200">
    <property type="match status" value="1"/>
</dbReference>
<dbReference type="EC" id="3.5.1.44" evidence="3"/>
<evidence type="ECO:0000313" key="5">
    <source>
        <dbReference type="EMBL" id="TXJ20120.1"/>
    </source>
</evidence>
<dbReference type="GO" id="GO:0006935">
    <property type="term" value="P:chemotaxis"/>
    <property type="evidence" value="ECO:0007669"/>
    <property type="project" value="UniProtKB-UniRule"/>
</dbReference>
<dbReference type="Proteomes" id="UP000325002">
    <property type="component" value="Unassembled WGS sequence"/>
</dbReference>
<dbReference type="EMBL" id="SAYK01000003">
    <property type="protein sequence ID" value="TXJ61154.1"/>
    <property type="molecule type" value="Genomic_DNA"/>
</dbReference>
<evidence type="ECO:0000313" key="18">
    <source>
        <dbReference type="Proteomes" id="UP000322814"/>
    </source>
</evidence>
<evidence type="ECO:0000313" key="25">
    <source>
        <dbReference type="Proteomes" id="UP000325116"/>
    </source>
</evidence>